<evidence type="ECO:0000313" key="4">
    <source>
        <dbReference type="EMBL" id="PKQ65100.1"/>
    </source>
</evidence>
<evidence type="ECO:0000256" key="1">
    <source>
        <dbReference type="ARBA" id="ARBA00022801"/>
    </source>
</evidence>
<dbReference type="Gene3D" id="2.120.10.30">
    <property type="entry name" value="TolB, C-terminal domain"/>
    <property type="match status" value="1"/>
</dbReference>
<dbReference type="PANTHER" id="PTHR42776">
    <property type="entry name" value="SERINE PEPTIDASE S9 FAMILY MEMBER"/>
    <property type="match status" value="1"/>
</dbReference>
<evidence type="ECO:0000256" key="2">
    <source>
        <dbReference type="SAM" id="SignalP"/>
    </source>
</evidence>
<dbReference type="Gene3D" id="3.40.50.1820">
    <property type="entry name" value="alpha/beta hydrolase"/>
    <property type="match status" value="1"/>
</dbReference>
<dbReference type="Pfam" id="PF00326">
    <property type="entry name" value="Peptidase_S9"/>
    <property type="match status" value="1"/>
</dbReference>
<dbReference type="SUPFAM" id="SSF53474">
    <property type="entry name" value="alpha/beta-Hydrolases"/>
    <property type="match status" value="1"/>
</dbReference>
<accession>A0A2N3I454</accession>
<dbReference type="SUPFAM" id="SSF82171">
    <property type="entry name" value="DPP6 N-terminal domain-like"/>
    <property type="match status" value="1"/>
</dbReference>
<dbReference type="GO" id="GO:0004252">
    <property type="term" value="F:serine-type endopeptidase activity"/>
    <property type="evidence" value="ECO:0007669"/>
    <property type="project" value="TreeGrafter"/>
</dbReference>
<dbReference type="RefSeq" id="WP_101260210.1">
    <property type="nucleotide sequence ID" value="NZ_MVDD01000002.1"/>
</dbReference>
<keyword evidence="5" id="KW-1185">Reference proteome</keyword>
<feature type="chain" id="PRO_5014684661" description="Peptidase S9 prolyl oligopeptidase catalytic domain-containing protein" evidence="2">
    <location>
        <begin position="22"/>
        <end position="861"/>
    </location>
</feature>
<dbReference type="InterPro" id="IPR001375">
    <property type="entry name" value="Peptidase_S9_cat"/>
</dbReference>
<evidence type="ECO:0000313" key="5">
    <source>
        <dbReference type="Proteomes" id="UP000233535"/>
    </source>
</evidence>
<dbReference type="EMBL" id="MVDD01000002">
    <property type="protein sequence ID" value="PKQ65100.1"/>
    <property type="molecule type" value="Genomic_DNA"/>
</dbReference>
<organism evidence="4 5">
    <name type="scientific">Labilibaculum filiforme</name>
    <dbReference type="NCBI Taxonomy" id="1940526"/>
    <lineage>
        <taxon>Bacteria</taxon>
        <taxon>Pseudomonadati</taxon>
        <taxon>Bacteroidota</taxon>
        <taxon>Bacteroidia</taxon>
        <taxon>Marinilabiliales</taxon>
        <taxon>Marinifilaceae</taxon>
        <taxon>Labilibaculum</taxon>
    </lineage>
</organism>
<dbReference type="AlphaFoldDB" id="A0A2N3I454"/>
<proteinExistence type="predicted"/>
<dbReference type="OrthoDB" id="9812921at2"/>
<dbReference type="GO" id="GO:0006508">
    <property type="term" value="P:proteolysis"/>
    <property type="evidence" value="ECO:0007669"/>
    <property type="project" value="InterPro"/>
</dbReference>
<keyword evidence="1" id="KW-0378">Hydrolase</keyword>
<dbReference type="PANTHER" id="PTHR42776:SF27">
    <property type="entry name" value="DIPEPTIDYL PEPTIDASE FAMILY MEMBER 6"/>
    <property type="match status" value="1"/>
</dbReference>
<dbReference type="Proteomes" id="UP000233535">
    <property type="component" value="Unassembled WGS sequence"/>
</dbReference>
<protein>
    <recommendedName>
        <fullName evidence="3">Peptidase S9 prolyl oligopeptidase catalytic domain-containing protein</fullName>
    </recommendedName>
</protein>
<keyword evidence="2" id="KW-0732">Signal</keyword>
<dbReference type="InterPro" id="IPR029058">
    <property type="entry name" value="AB_hydrolase_fold"/>
</dbReference>
<feature type="signal peptide" evidence="2">
    <location>
        <begin position="1"/>
        <end position="21"/>
    </location>
</feature>
<dbReference type="InterPro" id="IPR011042">
    <property type="entry name" value="6-blade_b-propeller_TolB-like"/>
</dbReference>
<reference evidence="4 5" key="1">
    <citation type="journal article" date="2017" name="Front. Microbiol.">
        <title>Labilibaculum manganireducens gen. nov., sp. nov. and Labilibaculum filiforme sp. nov., Novel Bacteroidetes Isolated from Subsurface Sediments of the Baltic Sea.</title>
        <authorList>
            <person name="Vandieken V."/>
            <person name="Marshall I.P."/>
            <person name="Niemann H."/>
            <person name="Engelen B."/>
            <person name="Cypionka H."/>
        </authorList>
    </citation>
    <scope>NUCLEOTIDE SEQUENCE [LARGE SCALE GENOMIC DNA]</scope>
    <source>
        <strain evidence="4 5">59.16B</strain>
    </source>
</reference>
<sequence>MKKYFVPTMMVLLTATTCSFAQKESNKNIPITNWLQTNPASIQLPAFHSSQNINGKNYELQHLLQENQLEINSIRPSEQEHLKWNKESLQWSKTSTNKKGFVSSKVAANKLLFYVAYFSTDEWLQAKLNMETYPMLEVYINGEKKISHYESAVDKAKEISETLKLEPGKHCILVKVISGEKNNDFKLSITPTENWTESNFTFSISPEQNTTIHKVLDGVNVQNIELASDGKLALLSFSRTLPPSDNTENWKEIQEVASGKTLYTFRGSQLANIQWLPTGNRISYTKEYNEKTSLYIFDFTIGNETEIATNIADFSNYNWTPDGKQIIYSVSKDYSEEWKIRKFQGMEDRLPWFRTRSFLYKLDVASGIKQRLTYGSITTSLQAISPDSKHILFSQSRPDYETYPYEKQNLYQMNLETFQVDTIWSDKLFGGLAQYSPNGSQLLVQAGPSCFGTLGENIGKQTLANNYDGQLYIYDIKSQKADPITINFDPSVSRAIWNKNDNNIYLLANDKDYIRLFQYQPTSKEFNTLPIDSDVVGSFSLSENGKNIAYTACSISTPYKAFVYELAANTSSIIAHPQEKNLTHVKFGKTEDWNFTKEDGKTIMGRVYYPPNFDSSKKYPVIVNYYAGTSPVERSYGGRYPLNLYAAMGYVVYLLQPSGAIGFGQEFSAEHQNNWGITTANEIIEGTKQFLKSHSFADADRVGCIGASYGGFMTMLLQTRTDIFAAAISHAGISDITSYWGEGYWGYSYSVNASGKSFPWNNRKLYIDQSPLFNADKITTPLLLIHGSVDTNVPLGESIQMYQALKLLGKDVDFVQVKNQDHHIKNYTQRILWNNTIFAYFAKHLKKQPQWWNDLYPDKNL</sequence>
<gene>
    <name evidence="4" type="ORF">BZG02_04525</name>
</gene>
<feature type="domain" description="Peptidase S9 prolyl oligopeptidase catalytic" evidence="3">
    <location>
        <begin position="643"/>
        <end position="847"/>
    </location>
</feature>
<comment type="caution">
    <text evidence="4">The sequence shown here is derived from an EMBL/GenBank/DDBJ whole genome shotgun (WGS) entry which is preliminary data.</text>
</comment>
<evidence type="ECO:0000259" key="3">
    <source>
        <dbReference type="Pfam" id="PF00326"/>
    </source>
</evidence>
<name>A0A2N3I454_9BACT</name>